<evidence type="ECO:0000313" key="1">
    <source>
        <dbReference type="EMBL" id="QQZ10231.1"/>
    </source>
</evidence>
<name>A0ABX7E3D9_9BACI</name>
<protein>
    <submittedName>
        <fullName evidence="1">Histidine phosphatase family protein</fullName>
    </submittedName>
</protein>
<dbReference type="InterPro" id="IPR050275">
    <property type="entry name" value="PGM_Phosphatase"/>
</dbReference>
<dbReference type="PANTHER" id="PTHR48100">
    <property type="entry name" value="BROAD-SPECIFICITY PHOSPHATASE YOR283W-RELATED"/>
    <property type="match status" value="1"/>
</dbReference>
<dbReference type="EMBL" id="CP065425">
    <property type="protein sequence ID" value="QQZ10231.1"/>
    <property type="molecule type" value="Genomic_DNA"/>
</dbReference>
<accession>A0ABX7E3D9</accession>
<dbReference type="Proteomes" id="UP000595691">
    <property type="component" value="Chromosome"/>
</dbReference>
<dbReference type="SUPFAM" id="SSF53254">
    <property type="entry name" value="Phosphoglycerate mutase-like"/>
    <property type="match status" value="1"/>
</dbReference>
<dbReference type="RefSeq" id="WP_202779177.1">
    <property type="nucleotide sequence ID" value="NZ_CP065425.1"/>
</dbReference>
<sequence length="192" mass="22173">MTRIGFIRHGSTAWNKEKRAQGNSNIPLDEEGQLQARKLAERMSQEKWDVIYSSDLLRARRTAEIIGEKMQHLPIHFDERLREVSGGQIEGTTESERISKWGSSWRELDLGIEKVDSVIKRGRPLIEEIITEHHSKNILIVTHGGFIQCLLSDLVPKLNQEQSLKNTSLTKIFRSENEWECELFNCAIHLNE</sequence>
<keyword evidence="2" id="KW-1185">Reference proteome</keyword>
<reference evidence="1 2" key="1">
    <citation type="submission" date="2020-11" db="EMBL/GenBank/DDBJ databases">
        <title>Taxonomic evaluation of the Bacillus sporothermodurans group of bacteria based on whole genome sequences.</title>
        <authorList>
            <person name="Fiedler G."/>
            <person name="Herbstmann A.-D."/>
            <person name="Doll E."/>
            <person name="Wenning M."/>
            <person name="Brinks E."/>
            <person name="Kabisch J."/>
            <person name="Breitenwieser F."/>
            <person name="Lappann M."/>
            <person name="Boehnlein C."/>
            <person name="Franz C."/>
        </authorList>
    </citation>
    <scope>NUCLEOTIDE SEQUENCE [LARGE SCALE GENOMIC DNA]</scope>
    <source>
        <strain evidence="1 2">JCM 19841</strain>
    </source>
</reference>
<dbReference type="InterPro" id="IPR029033">
    <property type="entry name" value="His_PPase_superfam"/>
</dbReference>
<evidence type="ECO:0000313" key="2">
    <source>
        <dbReference type="Proteomes" id="UP000595691"/>
    </source>
</evidence>
<dbReference type="Gene3D" id="3.40.50.1240">
    <property type="entry name" value="Phosphoglycerate mutase-like"/>
    <property type="match status" value="1"/>
</dbReference>
<organism evidence="1 2">
    <name type="scientific">Heyndrickxia vini</name>
    <dbReference type="NCBI Taxonomy" id="1476025"/>
    <lineage>
        <taxon>Bacteria</taxon>
        <taxon>Bacillati</taxon>
        <taxon>Bacillota</taxon>
        <taxon>Bacilli</taxon>
        <taxon>Bacillales</taxon>
        <taxon>Bacillaceae</taxon>
        <taxon>Heyndrickxia</taxon>
    </lineage>
</organism>
<dbReference type="InterPro" id="IPR013078">
    <property type="entry name" value="His_Pase_superF_clade-1"/>
</dbReference>
<dbReference type="CDD" id="cd07067">
    <property type="entry name" value="HP_PGM_like"/>
    <property type="match status" value="1"/>
</dbReference>
<dbReference type="SMART" id="SM00855">
    <property type="entry name" value="PGAM"/>
    <property type="match status" value="1"/>
</dbReference>
<dbReference type="Pfam" id="PF00300">
    <property type="entry name" value="His_Phos_1"/>
    <property type="match status" value="1"/>
</dbReference>
<gene>
    <name evidence="1" type="ORF">I5776_04540</name>
</gene>
<proteinExistence type="predicted"/>